<gene>
    <name evidence="2" type="ORF">B0J12DRAFT_760891</name>
</gene>
<protein>
    <submittedName>
        <fullName evidence="2">Uncharacterized protein</fullName>
    </submittedName>
</protein>
<name>A0ABQ8G2V0_9PEZI</name>
<feature type="region of interest" description="Disordered" evidence="1">
    <location>
        <begin position="288"/>
        <end position="310"/>
    </location>
</feature>
<organism evidence="2 3">
    <name type="scientific">Macrophomina phaseolina</name>
    <dbReference type="NCBI Taxonomy" id="35725"/>
    <lineage>
        <taxon>Eukaryota</taxon>
        <taxon>Fungi</taxon>
        <taxon>Dikarya</taxon>
        <taxon>Ascomycota</taxon>
        <taxon>Pezizomycotina</taxon>
        <taxon>Dothideomycetes</taxon>
        <taxon>Dothideomycetes incertae sedis</taxon>
        <taxon>Botryosphaeriales</taxon>
        <taxon>Botryosphaeriaceae</taxon>
        <taxon>Macrophomina</taxon>
    </lineage>
</organism>
<proteinExistence type="predicted"/>
<feature type="compositionally biased region" description="Basic and acidic residues" evidence="1">
    <location>
        <begin position="262"/>
        <end position="279"/>
    </location>
</feature>
<feature type="region of interest" description="Disordered" evidence="1">
    <location>
        <begin position="260"/>
        <end position="279"/>
    </location>
</feature>
<feature type="region of interest" description="Disordered" evidence="1">
    <location>
        <begin position="119"/>
        <end position="171"/>
    </location>
</feature>
<dbReference type="Proteomes" id="UP000774617">
    <property type="component" value="Unassembled WGS sequence"/>
</dbReference>
<accession>A0ABQ8G2V0</accession>
<dbReference type="EMBL" id="JAGTJR010000023">
    <property type="protein sequence ID" value="KAH7043192.1"/>
    <property type="molecule type" value="Genomic_DNA"/>
</dbReference>
<evidence type="ECO:0000313" key="2">
    <source>
        <dbReference type="EMBL" id="KAH7043192.1"/>
    </source>
</evidence>
<evidence type="ECO:0000256" key="1">
    <source>
        <dbReference type="SAM" id="MobiDB-lite"/>
    </source>
</evidence>
<reference evidence="2 3" key="1">
    <citation type="journal article" date="2021" name="Nat. Commun.">
        <title>Genetic determinants of endophytism in the Arabidopsis root mycobiome.</title>
        <authorList>
            <person name="Mesny F."/>
            <person name="Miyauchi S."/>
            <person name="Thiergart T."/>
            <person name="Pickel B."/>
            <person name="Atanasova L."/>
            <person name="Karlsson M."/>
            <person name="Huettel B."/>
            <person name="Barry K.W."/>
            <person name="Haridas S."/>
            <person name="Chen C."/>
            <person name="Bauer D."/>
            <person name="Andreopoulos W."/>
            <person name="Pangilinan J."/>
            <person name="LaButti K."/>
            <person name="Riley R."/>
            <person name="Lipzen A."/>
            <person name="Clum A."/>
            <person name="Drula E."/>
            <person name="Henrissat B."/>
            <person name="Kohler A."/>
            <person name="Grigoriev I.V."/>
            <person name="Martin F.M."/>
            <person name="Hacquard S."/>
        </authorList>
    </citation>
    <scope>NUCLEOTIDE SEQUENCE [LARGE SCALE GENOMIC DNA]</scope>
    <source>
        <strain evidence="2 3">MPI-SDFR-AT-0080</strain>
    </source>
</reference>
<feature type="compositionally biased region" description="Polar residues" evidence="1">
    <location>
        <begin position="138"/>
        <end position="156"/>
    </location>
</feature>
<comment type="caution">
    <text evidence="2">The sequence shown here is derived from an EMBL/GenBank/DDBJ whole genome shotgun (WGS) entry which is preliminary data.</text>
</comment>
<feature type="region of interest" description="Disordered" evidence="1">
    <location>
        <begin position="72"/>
        <end position="102"/>
    </location>
</feature>
<keyword evidence="3" id="KW-1185">Reference proteome</keyword>
<feature type="compositionally biased region" description="Low complexity" evidence="1">
    <location>
        <begin position="80"/>
        <end position="102"/>
    </location>
</feature>
<sequence length="310" mass="33452">MASPSSRPSRLARMKAMLLTRILPCCGERKKPVRPLQIHPPKDFRRIEIKFEGLTPEQEAFLREKAFLEAHPPTPPLPLLSPTGTTTTTTPTTSFPSTTSADPLLLHNTSTSNTLCSSYSPPTHHHTHTYTSASAPHLSTTLTSVPSSGRTNATTAHHQHSYPYLRTPPFDNGMYDEEGRVKRPRPRSRRFSAITINLLRGSWNSSHPVSAADTEVVAVGRTPQRARVRLRRGAFVDGYGDGRRGGGRWEFFGVSGGGEGGMEGREAGEQDCGGKRGGLEMGRVEVGRLAGGSDTTLGSGGDVEDGEGKG</sequence>
<evidence type="ECO:0000313" key="3">
    <source>
        <dbReference type="Proteomes" id="UP000774617"/>
    </source>
</evidence>